<dbReference type="AlphaFoldDB" id="A0A2C9CNZ8"/>
<gene>
    <name evidence="2" type="ORF">SAMN06273572_101779</name>
</gene>
<keyword evidence="1" id="KW-0812">Transmembrane</keyword>
<reference evidence="3" key="1">
    <citation type="submission" date="2017-09" db="EMBL/GenBank/DDBJ databases">
        <authorList>
            <person name="Varghese N."/>
            <person name="Submissions S."/>
        </authorList>
    </citation>
    <scope>NUCLEOTIDE SEQUENCE [LARGE SCALE GENOMIC DNA]</scope>
    <source>
        <strain evidence="3">C7</strain>
    </source>
</reference>
<keyword evidence="3" id="KW-1185">Reference proteome</keyword>
<protein>
    <recommendedName>
        <fullName evidence="4">DUF2125 domain-containing protein</fullName>
    </recommendedName>
</protein>
<evidence type="ECO:0000256" key="1">
    <source>
        <dbReference type="SAM" id="Phobius"/>
    </source>
</evidence>
<feature type="transmembrane region" description="Helical" evidence="1">
    <location>
        <begin position="6"/>
        <end position="23"/>
    </location>
</feature>
<evidence type="ECO:0000313" key="3">
    <source>
        <dbReference type="Proteomes" id="UP000220034"/>
    </source>
</evidence>
<keyword evidence="1" id="KW-1133">Transmembrane helix</keyword>
<proteinExistence type="predicted"/>
<dbReference type="Proteomes" id="UP000220034">
    <property type="component" value="Unassembled WGS sequence"/>
</dbReference>
<keyword evidence="1" id="KW-0472">Membrane</keyword>
<evidence type="ECO:0008006" key="4">
    <source>
        <dbReference type="Google" id="ProtNLM"/>
    </source>
</evidence>
<dbReference type="Pfam" id="PF09898">
    <property type="entry name" value="DUF2125"/>
    <property type="match status" value="1"/>
</dbReference>
<name>A0A2C9CNZ8_9RHOB</name>
<dbReference type="RefSeq" id="WP_097928476.1">
    <property type="nucleotide sequence ID" value="NZ_OCTN01000001.1"/>
</dbReference>
<organism evidence="2 3">
    <name type="scientific">Pontivivens marinum</name>
    <dbReference type="NCBI Taxonomy" id="1690039"/>
    <lineage>
        <taxon>Bacteria</taxon>
        <taxon>Pseudomonadati</taxon>
        <taxon>Pseudomonadota</taxon>
        <taxon>Alphaproteobacteria</taxon>
        <taxon>Rhodobacterales</taxon>
        <taxon>Paracoccaceae</taxon>
        <taxon>Pontivivens</taxon>
    </lineage>
</organism>
<dbReference type="EMBL" id="OCTN01000001">
    <property type="protein sequence ID" value="SOH92928.1"/>
    <property type="molecule type" value="Genomic_DNA"/>
</dbReference>
<evidence type="ECO:0000313" key="2">
    <source>
        <dbReference type="EMBL" id="SOH92928.1"/>
    </source>
</evidence>
<sequence length="335" mass="36767">MSFRAIIAIVVIAVIGWSGYWWVNASLRRDAVETWFAERQADGWVADYADLRITGFPNRVDTILTDVELADPDSGWMWQGPRFEMLTLSYQPFEIIAVWPGQHQLASPYQRITVEGDLLRASLAVSANGRFELNRSRVEGRDVTFTSTAGWVVEVPELFMATEQPEGVSDATQHRMGLTLTNLMMSSDLKDRFDPADILPERVDSVHVDAVAGFEMPISLSNLERDRPMLDALDIADVSAAWGQLDMRAQGAVQADAAGLAEGNLNVRLRNWEDMLDLAVVNGALDETAARTASFGLGLLAAADGDRASLAAPLTFRDGRTRIGPLSLGPAPRLH</sequence>
<accession>A0A2C9CNZ8</accession>
<dbReference type="OrthoDB" id="7625707at2"/>
<dbReference type="InterPro" id="IPR018666">
    <property type="entry name" value="DUF2125"/>
</dbReference>